<accession>A0AAV3U752</accession>
<dbReference type="InterPro" id="IPR017927">
    <property type="entry name" value="FAD-bd_FR_type"/>
</dbReference>
<proteinExistence type="predicted"/>
<keyword evidence="6" id="KW-0411">Iron-sulfur</keyword>
<dbReference type="PROSITE" id="PS51384">
    <property type="entry name" value="FAD_FR"/>
    <property type="match status" value="1"/>
</dbReference>
<dbReference type="SUPFAM" id="SSF54292">
    <property type="entry name" value="2Fe-2S ferredoxin-like"/>
    <property type="match status" value="1"/>
</dbReference>
<dbReference type="PROSITE" id="PS00197">
    <property type="entry name" value="2FE2S_FER_1"/>
    <property type="match status" value="1"/>
</dbReference>
<evidence type="ECO:0000256" key="5">
    <source>
        <dbReference type="ARBA" id="ARBA00023004"/>
    </source>
</evidence>
<dbReference type="CDD" id="cd00207">
    <property type="entry name" value="fer2"/>
    <property type="match status" value="1"/>
</dbReference>
<dbReference type="PANTHER" id="PTHR47354:SF1">
    <property type="entry name" value="CARNITINE MONOOXYGENASE REDUCTASE SUBUNIT"/>
    <property type="match status" value="1"/>
</dbReference>
<dbReference type="InterPro" id="IPR039261">
    <property type="entry name" value="FNR_nucleotide-bd"/>
</dbReference>
<dbReference type="InterPro" id="IPR036010">
    <property type="entry name" value="2Fe-2S_ferredoxin-like_sf"/>
</dbReference>
<keyword evidence="3" id="KW-0479">Metal-binding</keyword>
<organism evidence="10 11">
    <name type="scientific">Halioxenophilus aromaticivorans</name>
    <dbReference type="NCBI Taxonomy" id="1306992"/>
    <lineage>
        <taxon>Bacteria</taxon>
        <taxon>Pseudomonadati</taxon>
        <taxon>Pseudomonadota</taxon>
        <taxon>Gammaproteobacteria</taxon>
        <taxon>Alteromonadales</taxon>
        <taxon>Alteromonadaceae</taxon>
        <taxon>Halioxenophilus</taxon>
    </lineage>
</organism>
<dbReference type="InterPro" id="IPR017938">
    <property type="entry name" value="Riboflavin_synthase-like_b-brl"/>
</dbReference>
<feature type="domain" description="FAD-binding FR-type" evidence="9">
    <location>
        <begin position="3"/>
        <end position="105"/>
    </location>
</feature>
<keyword evidence="7" id="KW-0830">Ubiquinone</keyword>
<dbReference type="Pfam" id="PF00111">
    <property type="entry name" value="Fer2"/>
    <property type="match status" value="1"/>
</dbReference>
<evidence type="ECO:0000259" key="8">
    <source>
        <dbReference type="PROSITE" id="PS51085"/>
    </source>
</evidence>
<evidence type="ECO:0000256" key="3">
    <source>
        <dbReference type="ARBA" id="ARBA00022723"/>
    </source>
</evidence>
<feature type="domain" description="2Fe-2S ferredoxin-type" evidence="8">
    <location>
        <begin position="234"/>
        <end position="319"/>
    </location>
</feature>
<keyword evidence="11" id="KW-1185">Reference proteome</keyword>
<evidence type="ECO:0000256" key="6">
    <source>
        <dbReference type="ARBA" id="ARBA00023014"/>
    </source>
</evidence>
<dbReference type="PRINTS" id="PR00409">
    <property type="entry name" value="PHDIOXRDTASE"/>
</dbReference>
<protein>
    <submittedName>
        <fullName evidence="10">PDR/VanB family oxidoreductase</fullName>
    </submittedName>
</protein>
<evidence type="ECO:0000313" key="10">
    <source>
        <dbReference type="EMBL" id="GAA4952957.1"/>
    </source>
</evidence>
<dbReference type="GO" id="GO:0051537">
    <property type="term" value="F:2 iron, 2 sulfur cluster binding"/>
    <property type="evidence" value="ECO:0007669"/>
    <property type="project" value="UniProtKB-KW"/>
</dbReference>
<dbReference type="EMBL" id="BAABLX010000029">
    <property type="protein sequence ID" value="GAA4952957.1"/>
    <property type="molecule type" value="Genomic_DNA"/>
</dbReference>
<dbReference type="Gene3D" id="3.40.50.80">
    <property type="entry name" value="Nucleotide-binding domain of ferredoxin-NADP reductase (FNR) module"/>
    <property type="match status" value="1"/>
</dbReference>
<evidence type="ECO:0000256" key="1">
    <source>
        <dbReference type="ARBA" id="ARBA00022630"/>
    </source>
</evidence>
<evidence type="ECO:0000256" key="2">
    <source>
        <dbReference type="ARBA" id="ARBA00022714"/>
    </source>
</evidence>
<dbReference type="Gene3D" id="3.10.20.30">
    <property type="match status" value="1"/>
</dbReference>
<dbReference type="Gene3D" id="2.40.30.10">
    <property type="entry name" value="Translation factors"/>
    <property type="match status" value="1"/>
</dbReference>
<evidence type="ECO:0000313" key="11">
    <source>
        <dbReference type="Proteomes" id="UP001409585"/>
    </source>
</evidence>
<keyword evidence="1" id="KW-0285">Flavoprotein</keyword>
<dbReference type="InterPro" id="IPR050415">
    <property type="entry name" value="MRET"/>
</dbReference>
<name>A0AAV3U752_9ALTE</name>
<evidence type="ECO:0000256" key="4">
    <source>
        <dbReference type="ARBA" id="ARBA00023002"/>
    </source>
</evidence>
<keyword evidence="4" id="KW-0560">Oxidoreductase</keyword>
<gene>
    <name evidence="10" type="ORF">GCM10025791_37310</name>
</gene>
<dbReference type="PANTHER" id="PTHR47354">
    <property type="entry name" value="NADH OXIDOREDUCTASE HCR"/>
    <property type="match status" value="1"/>
</dbReference>
<dbReference type="CDD" id="cd06185">
    <property type="entry name" value="PDR_like"/>
    <property type="match status" value="1"/>
</dbReference>
<keyword evidence="2" id="KW-0001">2Fe-2S</keyword>
<sequence length="319" mass="34553">MTGADTIAVVVHDTWLDGQDVKVLDVRSANGAALPAFSAGAHIDVHTPSAIRQYSLCNSDDETHRYLIAVAREPQSRGGSDYIHSQLHAGDSVNVSAPRNHFALDAQANHSVLIAGGIGVTPILAMIYQLERQQRPWTLHYSAKTPQSAPMASLLASLLADVHFGTAHIYYSAEQQRMELRCIRDNAPIGAHFYCCGPTRLLDDFDDTFQVIPENRKHSERFSADDLVAAGGGFTLKLARSGLEVEVAEDESILSVLKQHKINVTYACEEGLCGSCEVAVLEGTPDHRDGVLSDAEKASNQTIMTCCSGAKSKRLVLDI</sequence>
<keyword evidence="5" id="KW-0408">Iron</keyword>
<dbReference type="PROSITE" id="PS51085">
    <property type="entry name" value="2FE2S_FER_2"/>
    <property type="match status" value="1"/>
</dbReference>
<comment type="caution">
    <text evidence="10">The sequence shown here is derived from an EMBL/GenBank/DDBJ whole genome shotgun (WGS) entry which is preliminary data.</text>
</comment>
<evidence type="ECO:0000259" key="9">
    <source>
        <dbReference type="PROSITE" id="PS51384"/>
    </source>
</evidence>
<dbReference type="InterPro" id="IPR001041">
    <property type="entry name" value="2Fe-2S_ferredoxin-type"/>
</dbReference>
<dbReference type="RefSeq" id="WP_345426020.1">
    <property type="nucleotide sequence ID" value="NZ_AP031496.1"/>
</dbReference>
<dbReference type="AlphaFoldDB" id="A0AAV3U752"/>
<dbReference type="GO" id="GO:0016491">
    <property type="term" value="F:oxidoreductase activity"/>
    <property type="evidence" value="ECO:0007669"/>
    <property type="project" value="UniProtKB-KW"/>
</dbReference>
<dbReference type="SUPFAM" id="SSF63380">
    <property type="entry name" value="Riboflavin synthase domain-like"/>
    <property type="match status" value="1"/>
</dbReference>
<dbReference type="InterPro" id="IPR012675">
    <property type="entry name" value="Beta-grasp_dom_sf"/>
</dbReference>
<reference evidence="11" key="1">
    <citation type="journal article" date="2019" name="Int. J. Syst. Evol. Microbiol.">
        <title>The Global Catalogue of Microorganisms (GCM) 10K type strain sequencing project: providing services to taxonomists for standard genome sequencing and annotation.</title>
        <authorList>
            <consortium name="The Broad Institute Genomics Platform"/>
            <consortium name="The Broad Institute Genome Sequencing Center for Infectious Disease"/>
            <person name="Wu L."/>
            <person name="Ma J."/>
        </authorList>
    </citation>
    <scope>NUCLEOTIDE SEQUENCE [LARGE SCALE GENOMIC DNA]</scope>
    <source>
        <strain evidence="11">JCM 19134</strain>
    </source>
</reference>
<dbReference type="Proteomes" id="UP001409585">
    <property type="component" value="Unassembled WGS sequence"/>
</dbReference>
<dbReference type="SUPFAM" id="SSF52343">
    <property type="entry name" value="Ferredoxin reductase-like, C-terminal NADP-linked domain"/>
    <property type="match status" value="1"/>
</dbReference>
<dbReference type="GO" id="GO:0046872">
    <property type="term" value="F:metal ion binding"/>
    <property type="evidence" value="ECO:0007669"/>
    <property type="project" value="UniProtKB-KW"/>
</dbReference>
<dbReference type="InterPro" id="IPR006058">
    <property type="entry name" value="2Fe2S_fd_BS"/>
</dbReference>
<evidence type="ECO:0000256" key="7">
    <source>
        <dbReference type="ARBA" id="ARBA00023075"/>
    </source>
</evidence>